<keyword evidence="2" id="KW-1185">Reference proteome</keyword>
<organism evidence="1 2">
    <name type="scientific">Sphaerobolus stellatus (strain SS14)</name>
    <dbReference type="NCBI Taxonomy" id="990650"/>
    <lineage>
        <taxon>Eukaryota</taxon>
        <taxon>Fungi</taxon>
        <taxon>Dikarya</taxon>
        <taxon>Basidiomycota</taxon>
        <taxon>Agaricomycotina</taxon>
        <taxon>Agaricomycetes</taxon>
        <taxon>Phallomycetidae</taxon>
        <taxon>Geastrales</taxon>
        <taxon>Sphaerobolaceae</taxon>
        <taxon>Sphaerobolus</taxon>
    </lineage>
</organism>
<name>A0A0C9V5P1_SPHS4</name>
<evidence type="ECO:0008006" key="3">
    <source>
        <dbReference type="Google" id="ProtNLM"/>
    </source>
</evidence>
<dbReference type="AlphaFoldDB" id="A0A0C9V5P1"/>
<accession>A0A0C9V5P1</accession>
<dbReference type="OrthoDB" id="3217871at2759"/>
<proteinExistence type="predicted"/>
<evidence type="ECO:0000313" key="2">
    <source>
        <dbReference type="Proteomes" id="UP000054279"/>
    </source>
</evidence>
<dbReference type="HOGENOM" id="CLU_109931_0_0_1"/>
<reference evidence="1 2" key="1">
    <citation type="submission" date="2014-06" db="EMBL/GenBank/DDBJ databases">
        <title>Evolutionary Origins and Diversification of the Mycorrhizal Mutualists.</title>
        <authorList>
            <consortium name="DOE Joint Genome Institute"/>
            <consortium name="Mycorrhizal Genomics Consortium"/>
            <person name="Kohler A."/>
            <person name="Kuo A."/>
            <person name="Nagy L.G."/>
            <person name="Floudas D."/>
            <person name="Copeland A."/>
            <person name="Barry K.W."/>
            <person name="Cichocki N."/>
            <person name="Veneault-Fourrey C."/>
            <person name="LaButti K."/>
            <person name="Lindquist E.A."/>
            <person name="Lipzen A."/>
            <person name="Lundell T."/>
            <person name="Morin E."/>
            <person name="Murat C."/>
            <person name="Riley R."/>
            <person name="Ohm R."/>
            <person name="Sun H."/>
            <person name="Tunlid A."/>
            <person name="Henrissat B."/>
            <person name="Grigoriev I.V."/>
            <person name="Hibbett D.S."/>
            <person name="Martin F."/>
        </authorList>
    </citation>
    <scope>NUCLEOTIDE SEQUENCE [LARGE SCALE GENOMIC DNA]</scope>
    <source>
        <strain evidence="1 2">SS14</strain>
    </source>
</reference>
<gene>
    <name evidence="1" type="ORF">M422DRAFT_265287</name>
</gene>
<protein>
    <recommendedName>
        <fullName evidence="3">BTB domain-containing protein</fullName>
    </recommendedName>
</protein>
<evidence type="ECO:0000313" key="1">
    <source>
        <dbReference type="EMBL" id="KIJ32805.1"/>
    </source>
</evidence>
<dbReference type="Proteomes" id="UP000054279">
    <property type="component" value="Unassembled WGS sequence"/>
</dbReference>
<dbReference type="EMBL" id="KN837221">
    <property type="protein sequence ID" value="KIJ32805.1"/>
    <property type="molecule type" value="Genomic_DNA"/>
</dbReference>
<sequence length="219" mass="25196">MRLGSVFGAFSSITVICHREATQERASSKLSPTHRVFQLDIVGQAHRRETPQDWQDWTRHPELYFADGIIVLLAESTVFRVHAGILSLECGVFRHMLAASTDTDILTCVETYDGCRLLRLSDEPEFLMYFLKALMGHIHLLDPEENHKYPIAALAILHLSHKYKAERHEKKAIQWFHSKIPENLEEIPTKKEVGCMWTRWACAVKKNMPNPIQVFQDCG</sequence>